<evidence type="ECO:0000313" key="2">
    <source>
        <dbReference type="Proteomes" id="UP000749559"/>
    </source>
</evidence>
<dbReference type="EMBL" id="CAIIXF020000012">
    <property type="protein sequence ID" value="CAH1802557.1"/>
    <property type="molecule type" value="Genomic_DNA"/>
</dbReference>
<dbReference type="Proteomes" id="UP000749559">
    <property type="component" value="Unassembled WGS sequence"/>
</dbReference>
<keyword evidence="2" id="KW-1185">Reference proteome</keyword>
<dbReference type="Pfam" id="PF08892">
    <property type="entry name" value="YqcI_YcgG"/>
    <property type="match status" value="1"/>
</dbReference>
<evidence type="ECO:0000313" key="1">
    <source>
        <dbReference type="EMBL" id="CAH1802557.1"/>
    </source>
</evidence>
<sequence length="317" mass="36270">MLTSQWRTAVRILCGIAFLYYAVSINLGSIITFIAFIGSIFALSKSKEYPVQISPTLEKRNPLKRKSGNLTISDVPDVLIQKIQSDVYKHITYDPELAESVENFQSIQQNTECIFAKRAKIWGSANWNVNLTLEGNVLKSVPMLMTFIQLCPTLGLDGFVFELPTSKYGKTVEHFGQSVRKLLTILSDNDPSHGDSMKEPNIGKTGWVFKFYNHTFFITTFGPFYSENHSRYGFESENCFVLLQPELSFAHHDLPPDTPETKWETPETIRDKIRVAYRDAGRGYHIRDTVVYPMAHDIVKPLTDKDDVITWWELKIN</sequence>
<proteinExistence type="predicted"/>
<dbReference type="InterPro" id="IPR014988">
    <property type="entry name" value="Uncharacterised_YqcI/YcgG"/>
</dbReference>
<dbReference type="OrthoDB" id="29098at2759"/>
<name>A0A8J1TNQ5_OWEFU</name>
<accession>A0A8J1TNQ5</accession>
<organism evidence="1 2">
    <name type="scientific">Owenia fusiformis</name>
    <name type="common">Polychaete worm</name>
    <dbReference type="NCBI Taxonomy" id="6347"/>
    <lineage>
        <taxon>Eukaryota</taxon>
        <taxon>Metazoa</taxon>
        <taxon>Spiralia</taxon>
        <taxon>Lophotrochozoa</taxon>
        <taxon>Annelida</taxon>
        <taxon>Polychaeta</taxon>
        <taxon>Sedentaria</taxon>
        <taxon>Canalipalpata</taxon>
        <taxon>Sabellida</taxon>
        <taxon>Oweniida</taxon>
        <taxon>Oweniidae</taxon>
        <taxon>Owenia</taxon>
    </lineage>
</organism>
<dbReference type="AlphaFoldDB" id="A0A8J1TNQ5"/>
<gene>
    <name evidence="1" type="ORF">OFUS_LOCUS26225</name>
</gene>
<protein>
    <submittedName>
        <fullName evidence="1">Uncharacterized protein</fullName>
    </submittedName>
</protein>
<reference evidence="1" key="1">
    <citation type="submission" date="2022-03" db="EMBL/GenBank/DDBJ databases">
        <authorList>
            <person name="Martin C."/>
        </authorList>
    </citation>
    <scope>NUCLEOTIDE SEQUENCE</scope>
</reference>
<comment type="caution">
    <text evidence="1">The sequence shown here is derived from an EMBL/GenBank/DDBJ whole genome shotgun (WGS) entry which is preliminary data.</text>
</comment>